<dbReference type="GO" id="GO:0000049">
    <property type="term" value="F:tRNA binding"/>
    <property type="evidence" value="ECO:0007669"/>
    <property type="project" value="TreeGrafter"/>
</dbReference>
<dbReference type="GO" id="GO:0072344">
    <property type="term" value="P:rescue of stalled ribosome"/>
    <property type="evidence" value="ECO:0007669"/>
    <property type="project" value="TreeGrafter"/>
</dbReference>
<dbReference type="Proteomes" id="UP000054498">
    <property type="component" value="Unassembled WGS sequence"/>
</dbReference>
<evidence type="ECO:0000313" key="4">
    <source>
        <dbReference type="Proteomes" id="UP000054498"/>
    </source>
</evidence>
<dbReference type="OrthoDB" id="207084at2759"/>
<dbReference type="KEGG" id="mng:MNEG_13027"/>
<feature type="compositionally biased region" description="Low complexity" evidence="1">
    <location>
        <begin position="32"/>
        <end position="48"/>
    </location>
</feature>
<dbReference type="Pfam" id="PF05670">
    <property type="entry name" value="NFACT-R_1"/>
    <property type="match status" value="1"/>
</dbReference>
<dbReference type="GO" id="GO:1990116">
    <property type="term" value="P:ribosome-associated ubiquitin-dependent protein catabolic process"/>
    <property type="evidence" value="ECO:0007669"/>
    <property type="project" value="TreeGrafter"/>
</dbReference>
<dbReference type="InterPro" id="IPR051608">
    <property type="entry name" value="RQC_Subunit_NEMF"/>
</dbReference>
<dbReference type="PANTHER" id="PTHR15239:SF6">
    <property type="entry name" value="RIBOSOME QUALITY CONTROL COMPLEX SUBUNIT NEMF"/>
    <property type="match status" value="1"/>
</dbReference>
<dbReference type="RefSeq" id="XP_013893955.1">
    <property type="nucleotide sequence ID" value="XM_014038501.1"/>
</dbReference>
<dbReference type="InterPro" id="IPR008532">
    <property type="entry name" value="NFACT_RNA-bd"/>
</dbReference>
<dbReference type="STRING" id="145388.A0A0D2MIV3"/>
<dbReference type="GeneID" id="25730448"/>
<gene>
    <name evidence="3" type="ORF">MNEG_13027</name>
</gene>
<dbReference type="PANTHER" id="PTHR15239">
    <property type="entry name" value="NUCLEAR EXPORT MEDIATOR FACTOR NEMF"/>
    <property type="match status" value="1"/>
</dbReference>
<organism evidence="3 4">
    <name type="scientific">Monoraphidium neglectum</name>
    <dbReference type="NCBI Taxonomy" id="145388"/>
    <lineage>
        <taxon>Eukaryota</taxon>
        <taxon>Viridiplantae</taxon>
        <taxon>Chlorophyta</taxon>
        <taxon>core chlorophytes</taxon>
        <taxon>Chlorophyceae</taxon>
        <taxon>CS clade</taxon>
        <taxon>Sphaeropleales</taxon>
        <taxon>Selenastraceae</taxon>
        <taxon>Monoraphidium</taxon>
    </lineage>
</organism>
<feature type="region of interest" description="Disordered" evidence="1">
    <location>
        <begin position="123"/>
        <end position="189"/>
    </location>
</feature>
<dbReference type="GO" id="GO:1990112">
    <property type="term" value="C:RQC complex"/>
    <property type="evidence" value="ECO:0007669"/>
    <property type="project" value="TreeGrafter"/>
</dbReference>
<feature type="compositionally biased region" description="Gly residues" evidence="1">
    <location>
        <begin position="162"/>
        <end position="179"/>
    </location>
</feature>
<accession>A0A0D2MIV3</accession>
<evidence type="ECO:0000256" key="1">
    <source>
        <dbReference type="SAM" id="MobiDB-lite"/>
    </source>
</evidence>
<sequence>MARHPYPMTHVRLRTPLLLGQVHAALEEAAKPQEAPPADDTTDAPAAKRGGGAGGGLLNLKGVVAGLLPYGPGIAEHVVRTAGLDPNRQPGRQPLGADEVAALFGGVQQLEGWFRGLEEGAPAGYIGQQERPPQQGGGEDGAEPAPAAGPGGDEGPGARQASGGGGAAAAGGEGGGGAEGDGEGDGAPVVYEDFNPLRLAQCAGESVLEFPSFDDALDEFYSKIEGQRVDVAKADAEKAAVGKLERVKQDQGARVAALESEASEAELRATLIEYNLGEVDAAIDAVNAAVASGMDWRELDAMIREERRAGNPVAGLIHSLQLDSNRVTLLLQNNLDEEDDSEEAQTRPATKVPVDLSLSAYANARQHHESRKRQLQKRDKTLAANEAAFKAAEKKAAAQLANLRNNASTAQVVRKAAWYERFHWFVSSENYLVISGRDAQQNEMIVKRYFRKGDAYVHAELHGASSTVVRNNDPSKPLPPLTLQQAGCACVCRSRAWDQKVVTSAYWVHHHQVSKAAPTGEYLPTGSFMIRGKKNYLPPQPLVFGFGFMFKSRGSPFSPRRTPPAFYPQVA</sequence>
<evidence type="ECO:0000259" key="2">
    <source>
        <dbReference type="Pfam" id="PF05670"/>
    </source>
</evidence>
<reference evidence="3 4" key="1">
    <citation type="journal article" date="2013" name="BMC Genomics">
        <title>Reconstruction of the lipid metabolism for the microalga Monoraphidium neglectum from its genome sequence reveals characteristics suitable for biofuel production.</title>
        <authorList>
            <person name="Bogen C."/>
            <person name="Al-Dilaimi A."/>
            <person name="Albersmeier A."/>
            <person name="Wichmann J."/>
            <person name="Grundmann M."/>
            <person name="Rupp O."/>
            <person name="Lauersen K.J."/>
            <person name="Blifernez-Klassen O."/>
            <person name="Kalinowski J."/>
            <person name="Goesmann A."/>
            <person name="Mussgnug J.H."/>
            <person name="Kruse O."/>
        </authorList>
    </citation>
    <scope>NUCLEOTIDE SEQUENCE [LARGE SCALE GENOMIC DNA]</scope>
    <source>
        <strain evidence="3 4">SAG 48.87</strain>
    </source>
</reference>
<dbReference type="GO" id="GO:0043023">
    <property type="term" value="F:ribosomal large subunit binding"/>
    <property type="evidence" value="ECO:0007669"/>
    <property type="project" value="TreeGrafter"/>
</dbReference>
<keyword evidence="4" id="KW-1185">Reference proteome</keyword>
<name>A0A0D2MIV3_9CHLO</name>
<dbReference type="AlphaFoldDB" id="A0A0D2MIV3"/>
<evidence type="ECO:0000313" key="3">
    <source>
        <dbReference type="EMBL" id="KIY94935.1"/>
    </source>
</evidence>
<dbReference type="EMBL" id="KK103798">
    <property type="protein sequence ID" value="KIY94935.1"/>
    <property type="molecule type" value="Genomic_DNA"/>
</dbReference>
<proteinExistence type="predicted"/>
<protein>
    <recommendedName>
        <fullName evidence="2">NFACT RNA-binding domain-containing protein</fullName>
    </recommendedName>
</protein>
<feature type="domain" description="NFACT RNA-binding" evidence="2">
    <location>
        <begin position="422"/>
        <end position="532"/>
    </location>
</feature>
<feature type="region of interest" description="Disordered" evidence="1">
    <location>
        <begin position="28"/>
        <end position="50"/>
    </location>
</feature>